<gene>
    <name evidence="3" type="ORF">H9982_03855</name>
</gene>
<dbReference type="EMBL" id="DXFB01000105">
    <property type="protein sequence ID" value="HIX45335.1"/>
    <property type="molecule type" value="Genomic_DNA"/>
</dbReference>
<sequence>MKKGLLTMALLSLVLSMAQAQIAPPCTFDLSNETVFNTQFTTTDEDGGGESWQFSPAEGAAACNIGGYASDWLIATQGIELNGGETYIISVTCKTDNRWNTQTFYTLFGTSPAMKDLTQQVESQASSINNISFERHERGTFTPSADGTYYIGIHVENTYSFDNGTFCIQSIDIATKPEIPAGVTAPSVTTGLNGAMEATLQWTNPTANTDGGALQALSGVKIYRSTSAYMSASDYYLTATLTDGYNTAGATMEWKDTGLTEPDKYYYMIVPFNSNGNSTAPAQTLATSWIGHDTPQAVTDIVVTRAGDTGAYIDFTLPAEGENGGYVDAAATTYKIERRDGNAYSYTVLEEAYAGELPYTDNSLPGLNYYIYRITPTFDGRTGSMASSVSTLLGSTTLPYSESFSSSSSLDFYTVINANNDSYKWQLDSSWSPQCVRYAGASYGTESDDWLITPSFNLDADAVYCLTFDARIASEGSGNEKQLAVCRGTAATAEAMTHELLQSVVAQSTDSTYTLYFSVEQTGKYNIGFYCGGTANNVSLYLDNVTLQESQLLPAAATDIAVTADANGALKAHISWNNPTVTNTGAALTRLDKVELRRNGEPVFTSYDAEPGGSMYFDDEVPANGMYNYTIIAYLDERAGAESEDVAVWIGNDMPADVERVTAQLNEDGKPEISFTPVTRGANGGYVDPDAVRYKIVRNYGASDETIVAEELQATTYVDHEELPLGNYTYTVFALYDGFESNGTISNSVIAGGALPLPYVADFYNSEEMSLWSVYDANNDGNGWEYASSQGEWVYDSFSAADDWLYTPPFEVTYAGTHSVTFSAYSKSAFYAQTIEVALCSNNTPLAGYTVINTYDIDTRMAEKQTLEVEIPTTGRWYIGFHNITDDSWGVILTGASVENTIGSGIDDVTSMSKAYYNRTDECLHFAGCASVTVVNTSGCIVYSAERADGTVCLAGLPYGAYIAVVEDGNGCVQRVKFVR</sequence>
<dbReference type="InterPro" id="IPR003961">
    <property type="entry name" value="FN3_dom"/>
</dbReference>
<dbReference type="AlphaFoldDB" id="A0A9D1VQX6"/>
<organism evidence="3 4">
    <name type="scientific">Candidatus Barnesiella excrementipullorum</name>
    <dbReference type="NCBI Taxonomy" id="2838479"/>
    <lineage>
        <taxon>Bacteria</taxon>
        <taxon>Pseudomonadati</taxon>
        <taxon>Bacteroidota</taxon>
        <taxon>Bacteroidia</taxon>
        <taxon>Bacteroidales</taxon>
        <taxon>Barnesiellaceae</taxon>
        <taxon>Barnesiella</taxon>
    </lineage>
</organism>
<name>A0A9D1VQX6_9BACT</name>
<dbReference type="InterPro" id="IPR036116">
    <property type="entry name" value="FN3_sf"/>
</dbReference>
<dbReference type="Gene3D" id="2.60.40.10">
    <property type="entry name" value="Immunoglobulins"/>
    <property type="match status" value="1"/>
</dbReference>
<feature type="chain" id="PRO_5038712337" evidence="1">
    <location>
        <begin position="21"/>
        <end position="980"/>
    </location>
</feature>
<evidence type="ECO:0000256" key="1">
    <source>
        <dbReference type="SAM" id="SignalP"/>
    </source>
</evidence>
<dbReference type="SUPFAM" id="SSF49265">
    <property type="entry name" value="Fibronectin type III"/>
    <property type="match status" value="1"/>
</dbReference>
<keyword evidence="1" id="KW-0732">Signal</keyword>
<dbReference type="SMART" id="SM00060">
    <property type="entry name" value="FN3"/>
    <property type="match status" value="4"/>
</dbReference>
<dbReference type="Gene3D" id="2.60.120.200">
    <property type="match status" value="3"/>
</dbReference>
<feature type="domain" description="Fibronectin type-III" evidence="2">
    <location>
        <begin position="554"/>
        <end position="640"/>
    </location>
</feature>
<dbReference type="InterPro" id="IPR008979">
    <property type="entry name" value="Galactose-bd-like_sf"/>
</dbReference>
<feature type="domain" description="Fibronectin type-III" evidence="2">
    <location>
        <begin position="655"/>
        <end position="741"/>
    </location>
</feature>
<protein>
    <submittedName>
        <fullName evidence="3">Choice-of-anchor J domain-containing protein</fullName>
    </submittedName>
</protein>
<comment type="caution">
    <text evidence="3">The sequence shown here is derived from an EMBL/GenBank/DDBJ whole genome shotgun (WGS) entry which is preliminary data.</text>
</comment>
<evidence type="ECO:0000313" key="3">
    <source>
        <dbReference type="EMBL" id="HIX45335.1"/>
    </source>
</evidence>
<proteinExistence type="predicted"/>
<dbReference type="NCBIfam" id="NF038128">
    <property type="entry name" value="choice_anch_J"/>
    <property type="match status" value="1"/>
</dbReference>
<dbReference type="SUPFAM" id="SSF49785">
    <property type="entry name" value="Galactose-binding domain-like"/>
    <property type="match status" value="1"/>
</dbReference>
<feature type="signal peptide" evidence="1">
    <location>
        <begin position="1"/>
        <end position="20"/>
    </location>
</feature>
<reference evidence="3" key="1">
    <citation type="journal article" date="2021" name="PeerJ">
        <title>Extensive microbial diversity within the chicken gut microbiome revealed by metagenomics and culture.</title>
        <authorList>
            <person name="Gilroy R."/>
            <person name="Ravi A."/>
            <person name="Getino M."/>
            <person name="Pursley I."/>
            <person name="Horton D.L."/>
            <person name="Alikhan N.F."/>
            <person name="Baker D."/>
            <person name="Gharbi K."/>
            <person name="Hall N."/>
            <person name="Watson M."/>
            <person name="Adriaenssens E.M."/>
            <person name="Foster-Nyarko E."/>
            <person name="Jarju S."/>
            <person name="Secka A."/>
            <person name="Antonio M."/>
            <person name="Oren A."/>
            <person name="Chaudhuri R.R."/>
            <person name="La Ragione R."/>
            <person name="Hildebrand F."/>
            <person name="Pallen M.J."/>
        </authorList>
    </citation>
    <scope>NUCLEOTIDE SEQUENCE</scope>
    <source>
        <strain evidence="3">ChiHjej12B11-16260</strain>
    </source>
</reference>
<dbReference type="Proteomes" id="UP000824246">
    <property type="component" value="Unassembled WGS sequence"/>
</dbReference>
<dbReference type="InterPro" id="IPR013783">
    <property type="entry name" value="Ig-like_fold"/>
</dbReference>
<feature type="domain" description="Fibronectin type-III" evidence="2">
    <location>
        <begin position="295"/>
        <end position="383"/>
    </location>
</feature>
<evidence type="ECO:0000313" key="4">
    <source>
        <dbReference type="Proteomes" id="UP000824246"/>
    </source>
</evidence>
<reference evidence="3" key="2">
    <citation type="submission" date="2021-04" db="EMBL/GenBank/DDBJ databases">
        <authorList>
            <person name="Gilroy R."/>
        </authorList>
    </citation>
    <scope>NUCLEOTIDE SEQUENCE</scope>
    <source>
        <strain evidence="3">ChiHjej12B11-16260</strain>
    </source>
</reference>
<accession>A0A9D1VQX6</accession>
<feature type="domain" description="Fibronectin type-III" evidence="2">
    <location>
        <begin position="180"/>
        <end position="278"/>
    </location>
</feature>
<evidence type="ECO:0000259" key="2">
    <source>
        <dbReference type="SMART" id="SM00060"/>
    </source>
</evidence>